<evidence type="ECO:0000259" key="1">
    <source>
        <dbReference type="Pfam" id="PF10026"/>
    </source>
</evidence>
<accession>A0A656Z496</accession>
<evidence type="ECO:0000313" key="2">
    <source>
        <dbReference type="EMBL" id="KYB44971.1"/>
    </source>
</evidence>
<feature type="domain" description="DUF2268" evidence="1">
    <location>
        <begin position="57"/>
        <end position="169"/>
    </location>
</feature>
<gene>
    <name evidence="2" type="ORF">AB664_15935</name>
</gene>
<reference evidence="2" key="1">
    <citation type="submission" date="2016-02" db="EMBL/GenBank/DDBJ databases">
        <title>Genomic sequences of Ochrobactrum anthropi.</title>
        <authorList>
            <person name="Chudasama K.S."/>
            <person name="Thaker V.S."/>
        </authorList>
    </citation>
    <scope>NUCLEOTIDE SEQUENCE [LARGE SCALE GENOMIC DNA]</scope>
    <source>
        <strain evidence="2">SUBG007</strain>
    </source>
</reference>
<dbReference type="EMBL" id="LUAY01006926">
    <property type="protein sequence ID" value="KYB44971.1"/>
    <property type="molecule type" value="Genomic_DNA"/>
</dbReference>
<dbReference type="InterPro" id="IPR018728">
    <property type="entry name" value="DUF2268"/>
</dbReference>
<proteinExistence type="predicted"/>
<dbReference type="Pfam" id="PF10026">
    <property type="entry name" value="DUF2268"/>
    <property type="match status" value="1"/>
</dbReference>
<comment type="caution">
    <text evidence="2">The sequence shown here is derived from an EMBL/GenBank/DDBJ whole genome shotgun (WGS) entry which is preliminary data.</text>
</comment>
<sequence length="198" mass="21857">IVPSEFGRHEVDVVVQHLPDETVPELGIGGSCFRRGLVTISLDPEARGFEDHLTSGVFDRTLAHELHHAMRWRTCGYGISLGDALVSEGLADVFSEMVSGISAPPWTSALTENDLSLVLDRAEDEINSFDYDHAAWFFGTGDLPRWAGYSIGYRLVRLFTQENPDISANGLVDAPSALFLAAWTKLKNQRTRLPIQTS</sequence>
<name>A0A656Z496_BRUAN</name>
<feature type="non-terminal residue" evidence="2">
    <location>
        <position position="1"/>
    </location>
</feature>
<dbReference type="AlphaFoldDB" id="A0A656Z496"/>
<protein>
    <recommendedName>
        <fullName evidence="1">DUF2268 domain-containing protein</fullName>
    </recommendedName>
</protein>
<organism evidence="2">
    <name type="scientific">Brucella anthropi</name>
    <name type="common">Ochrobactrum anthropi</name>
    <dbReference type="NCBI Taxonomy" id="529"/>
    <lineage>
        <taxon>Bacteria</taxon>
        <taxon>Pseudomonadati</taxon>
        <taxon>Pseudomonadota</taxon>
        <taxon>Alphaproteobacteria</taxon>
        <taxon>Hyphomicrobiales</taxon>
        <taxon>Brucellaceae</taxon>
        <taxon>Brucella/Ochrobactrum group</taxon>
        <taxon>Brucella</taxon>
    </lineage>
</organism>